<name>A0ABS9MMB1_9FIRM</name>
<accession>A0ABS9MMB1</accession>
<keyword evidence="2" id="KW-0732">Signal</keyword>
<evidence type="ECO:0008006" key="5">
    <source>
        <dbReference type="Google" id="ProtNLM"/>
    </source>
</evidence>
<gene>
    <name evidence="3" type="ORF">L0P57_13640</name>
</gene>
<comment type="caution">
    <text evidence="3">The sequence shown here is derived from an EMBL/GenBank/DDBJ whole genome shotgun (WGS) entry which is preliminary data.</text>
</comment>
<evidence type="ECO:0000256" key="1">
    <source>
        <dbReference type="SAM" id="MobiDB-lite"/>
    </source>
</evidence>
<sequence length="200" mass="21139">MAKKAAALFCAALCAAALAACRAEPPAGGFAASSQPAPSSNGSEILEGDASEAENPPQEAERSEEDQMALAAGKAVFDWIYPLDSALNSDIALIAVDMTAFDLSENGKEDLLQYIEEQSGYPAREATAEQLEDEGLLDEDGFQNGILLTMSLSMEGEDRAAFSASKYRSSLGAVGTNNGTLKRDGDTWTIDAEQMDVWIS</sequence>
<evidence type="ECO:0000313" key="4">
    <source>
        <dbReference type="Proteomes" id="UP001298681"/>
    </source>
</evidence>
<feature type="region of interest" description="Disordered" evidence="1">
    <location>
        <begin position="28"/>
        <end position="65"/>
    </location>
</feature>
<feature type="chain" id="PRO_5045169214" description="Lipoprotein" evidence="2">
    <location>
        <begin position="20"/>
        <end position="200"/>
    </location>
</feature>
<keyword evidence="4" id="KW-1185">Reference proteome</keyword>
<feature type="compositionally biased region" description="Polar residues" evidence="1">
    <location>
        <begin position="32"/>
        <end position="43"/>
    </location>
</feature>
<dbReference type="EMBL" id="JAKNHQ010000035">
    <property type="protein sequence ID" value="MCG4611965.1"/>
    <property type="molecule type" value="Genomic_DNA"/>
</dbReference>
<evidence type="ECO:0000313" key="3">
    <source>
        <dbReference type="EMBL" id="MCG4611965.1"/>
    </source>
</evidence>
<dbReference type="RefSeq" id="WP_237967216.1">
    <property type="nucleotide sequence ID" value="NZ_JAKNHQ010000035.1"/>
</dbReference>
<dbReference type="Proteomes" id="UP001298681">
    <property type="component" value="Unassembled WGS sequence"/>
</dbReference>
<feature type="signal peptide" evidence="2">
    <location>
        <begin position="1"/>
        <end position="19"/>
    </location>
</feature>
<protein>
    <recommendedName>
        <fullName evidence="5">Lipoprotein</fullName>
    </recommendedName>
</protein>
<dbReference type="PROSITE" id="PS51257">
    <property type="entry name" value="PROKAR_LIPOPROTEIN"/>
    <property type="match status" value="1"/>
</dbReference>
<evidence type="ECO:0000256" key="2">
    <source>
        <dbReference type="SAM" id="SignalP"/>
    </source>
</evidence>
<reference evidence="3 4" key="1">
    <citation type="submission" date="2022-01" db="EMBL/GenBank/DDBJ databases">
        <title>Collection of gut derived symbiotic bacterial strains cultured from healthy donors.</title>
        <authorList>
            <person name="Lin H."/>
            <person name="Kohout C."/>
            <person name="Waligurski E."/>
            <person name="Pamer E.G."/>
        </authorList>
    </citation>
    <scope>NUCLEOTIDE SEQUENCE [LARGE SCALE GENOMIC DNA]</scope>
    <source>
        <strain evidence="3 4">DFI.7.58</strain>
    </source>
</reference>
<organism evidence="3 4">
    <name type="scientific">Anaeromassilibacillus senegalensis</name>
    <dbReference type="NCBI Taxonomy" id="1673717"/>
    <lineage>
        <taxon>Bacteria</taxon>
        <taxon>Bacillati</taxon>
        <taxon>Bacillota</taxon>
        <taxon>Clostridia</taxon>
        <taxon>Eubacteriales</taxon>
        <taxon>Acutalibacteraceae</taxon>
        <taxon>Anaeromassilibacillus</taxon>
    </lineage>
</organism>
<proteinExistence type="predicted"/>